<dbReference type="SUPFAM" id="SSF47413">
    <property type="entry name" value="lambda repressor-like DNA-binding domains"/>
    <property type="match status" value="1"/>
</dbReference>
<dbReference type="InterPro" id="IPR028082">
    <property type="entry name" value="Peripla_BP_I"/>
</dbReference>
<keyword evidence="1" id="KW-0805">Transcription regulation</keyword>
<name>A0ABV6N3T2_9PSEU</name>
<dbReference type="PANTHER" id="PTHR30146">
    <property type="entry name" value="LACI-RELATED TRANSCRIPTIONAL REPRESSOR"/>
    <property type="match status" value="1"/>
</dbReference>
<dbReference type="RefSeq" id="WP_273937458.1">
    <property type="nucleotide sequence ID" value="NZ_CP097263.1"/>
</dbReference>
<evidence type="ECO:0000256" key="3">
    <source>
        <dbReference type="ARBA" id="ARBA00023163"/>
    </source>
</evidence>
<feature type="domain" description="HTH lacI-type" evidence="4">
    <location>
        <begin position="8"/>
        <end position="62"/>
    </location>
</feature>
<organism evidence="5 6">
    <name type="scientific">Kutzneria chonburiensis</name>
    <dbReference type="NCBI Taxonomy" id="1483604"/>
    <lineage>
        <taxon>Bacteria</taxon>
        <taxon>Bacillati</taxon>
        <taxon>Actinomycetota</taxon>
        <taxon>Actinomycetes</taxon>
        <taxon>Pseudonocardiales</taxon>
        <taxon>Pseudonocardiaceae</taxon>
        <taxon>Kutzneria</taxon>
    </lineage>
</organism>
<keyword evidence="3" id="KW-0804">Transcription</keyword>
<keyword evidence="2 5" id="KW-0238">DNA-binding</keyword>
<comment type="caution">
    <text evidence="5">The sequence shown here is derived from an EMBL/GenBank/DDBJ whole genome shotgun (WGS) entry which is preliminary data.</text>
</comment>
<dbReference type="PROSITE" id="PS50932">
    <property type="entry name" value="HTH_LACI_2"/>
    <property type="match status" value="1"/>
</dbReference>
<evidence type="ECO:0000313" key="5">
    <source>
        <dbReference type="EMBL" id="MFC0547220.1"/>
    </source>
</evidence>
<evidence type="ECO:0000259" key="4">
    <source>
        <dbReference type="PROSITE" id="PS50932"/>
    </source>
</evidence>
<dbReference type="Pfam" id="PF00356">
    <property type="entry name" value="LacI"/>
    <property type="match status" value="1"/>
</dbReference>
<dbReference type="Proteomes" id="UP001589810">
    <property type="component" value="Unassembled WGS sequence"/>
</dbReference>
<dbReference type="Gene3D" id="1.10.260.40">
    <property type="entry name" value="lambda repressor-like DNA-binding domains"/>
    <property type="match status" value="1"/>
</dbReference>
<proteinExistence type="predicted"/>
<dbReference type="SMART" id="SM00354">
    <property type="entry name" value="HTH_LACI"/>
    <property type="match status" value="1"/>
</dbReference>
<protein>
    <submittedName>
        <fullName evidence="5">LacI family DNA-binding transcriptional regulator</fullName>
    </submittedName>
</protein>
<dbReference type="SUPFAM" id="SSF53822">
    <property type="entry name" value="Periplasmic binding protein-like I"/>
    <property type="match status" value="1"/>
</dbReference>
<dbReference type="InterPro" id="IPR010982">
    <property type="entry name" value="Lambda_DNA-bd_dom_sf"/>
</dbReference>
<dbReference type="GO" id="GO:0003677">
    <property type="term" value="F:DNA binding"/>
    <property type="evidence" value="ECO:0007669"/>
    <property type="project" value="UniProtKB-KW"/>
</dbReference>
<accession>A0ABV6N3T2</accession>
<dbReference type="PANTHER" id="PTHR30146:SF109">
    <property type="entry name" value="HTH-TYPE TRANSCRIPTIONAL REGULATOR GALS"/>
    <property type="match status" value="1"/>
</dbReference>
<gene>
    <name evidence="5" type="ORF">ACFFH7_37320</name>
</gene>
<keyword evidence="6" id="KW-1185">Reference proteome</keyword>
<dbReference type="EMBL" id="JBHLUD010000013">
    <property type="protein sequence ID" value="MFC0547220.1"/>
    <property type="molecule type" value="Genomic_DNA"/>
</dbReference>
<sequence length="343" mass="36663">MSTDQAPPTLEHVAKVAGVSRATVSRVVNGIRNVDPELREAVEKAIEQTGYVPNRAARSLVTRRAGAVALVVSEPSKHEDAFPGGVFADPFFGRVVSGVLRVLGPLDVSPVLMLVDSEKARAQLMNRLKQDRFDGVLLISIDPRDPLPGQLTEAGVPTVMFARPVRPTPISYVDVAHEDGARLAAEHLVARGCRQVATVSGPMDTPAGQDRLAGFRSTMARHGQAFVPSAEGDFTQVGGERATEALLAKEQFDGLFVANDLMAMGAIDVLRRHGKRVPEDVSVVGFDDSGAALGCRPQLTTIRQPVEDMAAEMARLVLEHIGGEGQRVTSVIFEPVLVVRASS</sequence>
<dbReference type="PRINTS" id="PR00036">
    <property type="entry name" value="HTHLACI"/>
</dbReference>
<evidence type="ECO:0000313" key="6">
    <source>
        <dbReference type="Proteomes" id="UP001589810"/>
    </source>
</evidence>
<evidence type="ECO:0000256" key="2">
    <source>
        <dbReference type="ARBA" id="ARBA00023125"/>
    </source>
</evidence>
<dbReference type="CDD" id="cd06267">
    <property type="entry name" value="PBP1_LacI_sugar_binding-like"/>
    <property type="match status" value="1"/>
</dbReference>
<dbReference type="Pfam" id="PF13377">
    <property type="entry name" value="Peripla_BP_3"/>
    <property type="match status" value="1"/>
</dbReference>
<dbReference type="InterPro" id="IPR000843">
    <property type="entry name" value="HTH_LacI"/>
</dbReference>
<dbReference type="InterPro" id="IPR046335">
    <property type="entry name" value="LacI/GalR-like_sensor"/>
</dbReference>
<reference evidence="5 6" key="1">
    <citation type="submission" date="2024-09" db="EMBL/GenBank/DDBJ databases">
        <authorList>
            <person name="Sun Q."/>
            <person name="Mori K."/>
        </authorList>
    </citation>
    <scope>NUCLEOTIDE SEQUENCE [LARGE SCALE GENOMIC DNA]</scope>
    <source>
        <strain evidence="5 6">TBRC 1432</strain>
    </source>
</reference>
<evidence type="ECO:0000256" key="1">
    <source>
        <dbReference type="ARBA" id="ARBA00023015"/>
    </source>
</evidence>
<dbReference type="CDD" id="cd01392">
    <property type="entry name" value="HTH_LacI"/>
    <property type="match status" value="1"/>
</dbReference>
<dbReference type="Gene3D" id="3.40.50.2300">
    <property type="match status" value="2"/>
</dbReference>